<name>A0ABR4XRE7_9LACO</name>
<sequence>MTFHRDDNYQIDWRIIFIVMGLMAIGFVSLFLALRADSSGSVTRTLAVQVLWWIFGWGLAVLLMHLDADQLFRFAPIAYALGIGLLIFVLFAYSRSLAASNNAKSWLSFGGLTFQPSEVMKPSLILMLARCVYVHNNKYPVHTVSSDFLLIGKCLPTLSLF</sequence>
<organism evidence="7 8">
    <name type="scientific">Oenococcus alcoholitolerans</name>
    <dbReference type="NCBI Taxonomy" id="931074"/>
    <lineage>
        <taxon>Bacteria</taxon>
        <taxon>Bacillati</taxon>
        <taxon>Bacillota</taxon>
        <taxon>Bacilli</taxon>
        <taxon>Lactobacillales</taxon>
        <taxon>Lactobacillaceae</taxon>
        <taxon>Oenococcus</taxon>
    </lineage>
</organism>
<keyword evidence="4 6" id="KW-1133">Transmembrane helix</keyword>
<accession>A0ABR4XRE7</accession>
<evidence type="ECO:0000313" key="8">
    <source>
        <dbReference type="Proteomes" id="UP000030023"/>
    </source>
</evidence>
<evidence type="ECO:0000256" key="6">
    <source>
        <dbReference type="SAM" id="Phobius"/>
    </source>
</evidence>
<comment type="caution">
    <text evidence="7">The sequence shown here is derived from an EMBL/GenBank/DDBJ whole genome shotgun (WGS) entry which is preliminary data.</text>
</comment>
<dbReference type="InterPro" id="IPR001182">
    <property type="entry name" value="FtsW/RodA"/>
</dbReference>
<comment type="subcellular location">
    <subcellularLocation>
        <location evidence="1">Membrane</location>
        <topology evidence="1">Multi-pass membrane protein</topology>
    </subcellularLocation>
</comment>
<reference evidence="7 8" key="1">
    <citation type="journal article" date="2014" name="Antonie Van Leeuwenhoek">
        <title>Oenococcus alcoholitolerans sp. nov., a lactic acid bacteria isolated from cachaca and ethanol fermentation processes.</title>
        <authorList>
            <person name="Badotti F."/>
            <person name="Moreira A.P."/>
            <person name="Tonon L.A."/>
            <person name="de Lucena B.T."/>
            <person name="Gomes Fde C."/>
            <person name="Kruger R."/>
            <person name="Thompson C.C."/>
            <person name="de Morais M.A.Jr."/>
            <person name="Rosa C.A."/>
            <person name="Thompson F.L."/>
        </authorList>
    </citation>
    <scope>NUCLEOTIDE SEQUENCE [LARGE SCALE GENOMIC DNA]</scope>
    <source>
        <strain evidence="7 8">UFRJ-M7.2.18</strain>
    </source>
</reference>
<evidence type="ECO:0000256" key="4">
    <source>
        <dbReference type="ARBA" id="ARBA00022989"/>
    </source>
</evidence>
<feature type="transmembrane region" description="Helical" evidence="6">
    <location>
        <begin position="46"/>
        <end position="66"/>
    </location>
</feature>
<feature type="transmembrane region" description="Helical" evidence="6">
    <location>
        <begin position="15"/>
        <end position="34"/>
    </location>
</feature>
<protein>
    <recommendedName>
        <fullName evidence="9">Rod shape-determining protein RodA</fullName>
    </recommendedName>
</protein>
<dbReference type="Proteomes" id="UP000030023">
    <property type="component" value="Unassembled WGS sequence"/>
</dbReference>
<dbReference type="PANTHER" id="PTHR30474">
    <property type="entry name" value="CELL CYCLE PROTEIN"/>
    <property type="match status" value="1"/>
</dbReference>
<evidence type="ECO:0008006" key="9">
    <source>
        <dbReference type="Google" id="ProtNLM"/>
    </source>
</evidence>
<keyword evidence="2 6" id="KW-0812">Transmembrane</keyword>
<evidence type="ECO:0000256" key="3">
    <source>
        <dbReference type="ARBA" id="ARBA00022960"/>
    </source>
</evidence>
<feature type="transmembrane region" description="Helical" evidence="6">
    <location>
        <begin position="72"/>
        <end position="93"/>
    </location>
</feature>
<dbReference type="EMBL" id="AXCV01000110">
    <property type="protein sequence ID" value="KGO32064.1"/>
    <property type="molecule type" value="Genomic_DNA"/>
</dbReference>
<keyword evidence="3" id="KW-0133">Cell shape</keyword>
<dbReference type="Pfam" id="PF01098">
    <property type="entry name" value="FTSW_RODA_SPOVE"/>
    <property type="match status" value="1"/>
</dbReference>
<evidence type="ECO:0000256" key="2">
    <source>
        <dbReference type="ARBA" id="ARBA00022692"/>
    </source>
</evidence>
<evidence type="ECO:0000256" key="1">
    <source>
        <dbReference type="ARBA" id="ARBA00004141"/>
    </source>
</evidence>
<proteinExistence type="predicted"/>
<keyword evidence="8" id="KW-1185">Reference proteome</keyword>
<gene>
    <name evidence="7" type="ORF">Q757_03290</name>
</gene>
<evidence type="ECO:0000313" key="7">
    <source>
        <dbReference type="EMBL" id="KGO32064.1"/>
    </source>
</evidence>
<evidence type="ECO:0000256" key="5">
    <source>
        <dbReference type="ARBA" id="ARBA00023136"/>
    </source>
</evidence>
<dbReference type="PANTHER" id="PTHR30474:SF1">
    <property type="entry name" value="PEPTIDOGLYCAN GLYCOSYLTRANSFERASE MRDB"/>
    <property type="match status" value="1"/>
</dbReference>
<keyword evidence="5 6" id="KW-0472">Membrane</keyword>